<dbReference type="EMBL" id="KB468168">
    <property type="protein sequence ID" value="PCH44674.1"/>
    <property type="molecule type" value="Genomic_DNA"/>
</dbReference>
<evidence type="ECO:0000256" key="7">
    <source>
        <dbReference type="ARBA" id="ARBA00038324"/>
    </source>
</evidence>
<protein>
    <recommendedName>
        <fullName evidence="10">Phosphatidic acid phosphatase type 2/haloperoxidase domain-containing protein</fullName>
    </recommendedName>
</protein>
<keyword evidence="12" id="KW-1185">Reference proteome</keyword>
<evidence type="ECO:0000256" key="1">
    <source>
        <dbReference type="ARBA" id="ARBA00004477"/>
    </source>
</evidence>
<evidence type="ECO:0000256" key="2">
    <source>
        <dbReference type="ARBA" id="ARBA00022692"/>
    </source>
</evidence>
<feature type="region of interest" description="Disordered" evidence="8">
    <location>
        <begin position="476"/>
        <end position="508"/>
    </location>
</feature>
<evidence type="ECO:0000256" key="5">
    <source>
        <dbReference type="ARBA" id="ARBA00022989"/>
    </source>
</evidence>
<dbReference type="STRING" id="742152.A0A2H3K6I0"/>
<proteinExistence type="inferred from homology"/>
<accession>A0A2H3K6I0</accession>
<evidence type="ECO:0000256" key="4">
    <source>
        <dbReference type="ARBA" id="ARBA00022824"/>
    </source>
</evidence>
<reference evidence="11 12" key="1">
    <citation type="journal article" date="2012" name="Science">
        <title>The Paleozoic origin of enzymatic lignin decomposition reconstructed from 31 fungal genomes.</title>
        <authorList>
            <person name="Floudas D."/>
            <person name="Binder M."/>
            <person name="Riley R."/>
            <person name="Barry K."/>
            <person name="Blanchette R.A."/>
            <person name="Henrissat B."/>
            <person name="Martinez A.T."/>
            <person name="Otillar R."/>
            <person name="Spatafora J.W."/>
            <person name="Yadav J.S."/>
            <person name="Aerts A."/>
            <person name="Benoit I."/>
            <person name="Boyd A."/>
            <person name="Carlson A."/>
            <person name="Copeland A."/>
            <person name="Coutinho P.M."/>
            <person name="de Vries R.P."/>
            <person name="Ferreira P."/>
            <person name="Findley K."/>
            <person name="Foster B."/>
            <person name="Gaskell J."/>
            <person name="Glotzer D."/>
            <person name="Gorecki P."/>
            <person name="Heitman J."/>
            <person name="Hesse C."/>
            <person name="Hori C."/>
            <person name="Igarashi K."/>
            <person name="Jurgens J.A."/>
            <person name="Kallen N."/>
            <person name="Kersten P."/>
            <person name="Kohler A."/>
            <person name="Kuees U."/>
            <person name="Kumar T.K.A."/>
            <person name="Kuo A."/>
            <person name="LaButti K."/>
            <person name="Larrondo L.F."/>
            <person name="Lindquist E."/>
            <person name="Ling A."/>
            <person name="Lombard V."/>
            <person name="Lucas S."/>
            <person name="Lundell T."/>
            <person name="Martin R."/>
            <person name="McLaughlin D.J."/>
            <person name="Morgenstern I."/>
            <person name="Morin E."/>
            <person name="Murat C."/>
            <person name="Nagy L.G."/>
            <person name="Nolan M."/>
            <person name="Ohm R.A."/>
            <person name="Patyshakuliyeva A."/>
            <person name="Rokas A."/>
            <person name="Ruiz-Duenas F.J."/>
            <person name="Sabat G."/>
            <person name="Salamov A."/>
            <person name="Samejima M."/>
            <person name="Schmutz J."/>
            <person name="Slot J.C."/>
            <person name="St John F."/>
            <person name="Stenlid J."/>
            <person name="Sun H."/>
            <person name="Sun S."/>
            <person name="Syed K."/>
            <person name="Tsang A."/>
            <person name="Wiebenga A."/>
            <person name="Young D."/>
            <person name="Pisabarro A."/>
            <person name="Eastwood D.C."/>
            <person name="Martin F."/>
            <person name="Cullen D."/>
            <person name="Grigoriev I.V."/>
            <person name="Hibbett D.S."/>
        </authorList>
    </citation>
    <scope>NUCLEOTIDE SEQUENCE [LARGE SCALE GENOMIC DNA]</scope>
    <source>
        <strain evidence="11 12">MD-104</strain>
    </source>
</reference>
<evidence type="ECO:0000259" key="10">
    <source>
        <dbReference type="Pfam" id="PF01569"/>
    </source>
</evidence>
<keyword evidence="6 9" id="KW-0472">Membrane</keyword>
<dbReference type="SUPFAM" id="SSF48317">
    <property type="entry name" value="Acid phosphatase/Vanadium-dependent haloperoxidase"/>
    <property type="match status" value="1"/>
</dbReference>
<organism evidence="11 12">
    <name type="scientific">Wolfiporia cocos (strain MD-104)</name>
    <name type="common">Brown rot fungus</name>
    <dbReference type="NCBI Taxonomy" id="742152"/>
    <lineage>
        <taxon>Eukaryota</taxon>
        <taxon>Fungi</taxon>
        <taxon>Dikarya</taxon>
        <taxon>Basidiomycota</taxon>
        <taxon>Agaricomycotina</taxon>
        <taxon>Agaricomycetes</taxon>
        <taxon>Polyporales</taxon>
        <taxon>Phaeolaceae</taxon>
        <taxon>Wolfiporia</taxon>
    </lineage>
</organism>
<feature type="transmembrane region" description="Helical" evidence="9">
    <location>
        <begin position="131"/>
        <end position="148"/>
    </location>
</feature>
<keyword evidence="5 9" id="KW-1133">Transmembrane helix</keyword>
<evidence type="ECO:0000313" key="12">
    <source>
        <dbReference type="Proteomes" id="UP000218811"/>
    </source>
</evidence>
<dbReference type="Pfam" id="PF01569">
    <property type="entry name" value="PAP2"/>
    <property type="match status" value="1"/>
</dbReference>
<gene>
    <name evidence="11" type="ORF">WOLCODRAFT_139137</name>
</gene>
<dbReference type="OMA" id="ADDCPCY"/>
<feature type="transmembrane region" description="Helical" evidence="9">
    <location>
        <begin position="264"/>
        <end position="288"/>
    </location>
</feature>
<dbReference type="GO" id="GO:0005789">
    <property type="term" value="C:endoplasmic reticulum membrane"/>
    <property type="evidence" value="ECO:0007669"/>
    <property type="project" value="UniProtKB-SubCell"/>
</dbReference>
<dbReference type="CDD" id="cd03388">
    <property type="entry name" value="PAP2_SPPase1"/>
    <property type="match status" value="1"/>
</dbReference>
<dbReference type="GO" id="GO:0042392">
    <property type="term" value="F:sphingosine-1-phosphate phosphatase activity"/>
    <property type="evidence" value="ECO:0007669"/>
    <property type="project" value="TreeGrafter"/>
</dbReference>
<feature type="region of interest" description="Disordered" evidence="8">
    <location>
        <begin position="26"/>
        <end position="45"/>
    </location>
</feature>
<name>A0A2H3K6I0_WOLCO</name>
<dbReference type="InterPro" id="IPR036938">
    <property type="entry name" value="PAP2/HPO_sf"/>
</dbReference>
<feature type="transmembrane region" description="Helical" evidence="9">
    <location>
        <begin position="102"/>
        <end position="124"/>
    </location>
</feature>
<comment type="similarity">
    <text evidence="7">Belongs to the type 2 lipid phosphate phosphatase family.</text>
</comment>
<dbReference type="AlphaFoldDB" id="A0A2H3K6I0"/>
<feature type="transmembrane region" description="Helical" evidence="9">
    <location>
        <begin position="367"/>
        <end position="390"/>
    </location>
</feature>
<feature type="transmembrane region" description="Helical" evidence="9">
    <location>
        <begin position="324"/>
        <end position="341"/>
    </location>
</feature>
<keyword evidence="2 9" id="KW-0812">Transmembrane</keyword>
<feature type="transmembrane region" description="Helical" evidence="9">
    <location>
        <begin position="294"/>
        <end position="312"/>
    </location>
</feature>
<dbReference type="Proteomes" id="UP000218811">
    <property type="component" value="Unassembled WGS sequence"/>
</dbReference>
<feature type="transmembrane region" description="Helical" evidence="9">
    <location>
        <begin position="233"/>
        <end position="252"/>
    </location>
</feature>
<keyword evidence="3" id="KW-0378">Hydrolase</keyword>
<dbReference type="InterPro" id="IPR000326">
    <property type="entry name" value="PAP2/HPO"/>
</dbReference>
<sequence length="552" mass="61418">MSFDISDGSPRAQGALDTVDLLSYADSSRSTTPDPADLLERTNDDDGNAFAGIGLLPEEVYDRSMNRWRAAIRRRVRRNVEWESNVLAKMQKFVRRPALDVYFVYTSSLGTHTFFMISLPTFVFLGYGDTIRGLLMVLAFGVYAASFVKDTVCSPRPLAPPVTRLTIGSHHLEYGFPSTHATNSVSIALFCYTLLRQCYESPASAFSSLADMIRAPVVNVPENTPIEPLISATTYYILSGVLLFYVSSIVYGRLYTGMHSFTDCIFGVALGAAIWAVNLVSTVPLHAWITNSGWVVPGVTVPLCLLMVHWHPQPVDDCPCFEDAIAFISVIMGEILSRWYMLRNGYDDSYFVRVQPGQPWGPWYDALIWWSVVAVKMIVGILVIFMWRIFAKTASHLILPPIFRLLAQAFTLPRRRFYTPATDYKNVPPEKGLNPIPSVIDLPRMMEVEMDGGGATSNSLSIPGYRSRGIYGERSVKQRGAKGRTTGPNSLDARKSQTDLGSEEYGERQDEVVKHYDADVLTKVIVYCGIGMLACGVIPVMFEALGWGLRVN</sequence>
<feature type="transmembrane region" description="Helical" evidence="9">
    <location>
        <begin position="524"/>
        <end position="542"/>
    </location>
</feature>
<keyword evidence="4" id="KW-0256">Endoplasmic reticulum</keyword>
<evidence type="ECO:0000313" key="11">
    <source>
        <dbReference type="EMBL" id="PCH44674.1"/>
    </source>
</evidence>
<dbReference type="PANTHER" id="PTHR14969:SF28">
    <property type="entry name" value="DIHYDROSPHINGOSINE 1-PHOSPHATE PHOSPHATASE LCB3-RELATED"/>
    <property type="match status" value="1"/>
</dbReference>
<evidence type="ECO:0000256" key="3">
    <source>
        <dbReference type="ARBA" id="ARBA00022801"/>
    </source>
</evidence>
<comment type="subcellular location">
    <subcellularLocation>
        <location evidence="1">Endoplasmic reticulum membrane</location>
        <topology evidence="1">Multi-pass membrane protein</topology>
    </subcellularLocation>
</comment>
<evidence type="ECO:0000256" key="9">
    <source>
        <dbReference type="SAM" id="Phobius"/>
    </source>
</evidence>
<dbReference type="PANTHER" id="PTHR14969">
    <property type="entry name" value="SPHINGOSINE-1-PHOSPHATE PHOSPHOHYDROLASE"/>
    <property type="match status" value="1"/>
</dbReference>
<evidence type="ECO:0000256" key="6">
    <source>
        <dbReference type="ARBA" id="ARBA00023136"/>
    </source>
</evidence>
<feature type="domain" description="Phosphatidic acid phosphatase type 2/haloperoxidase" evidence="10">
    <location>
        <begin position="134"/>
        <end position="277"/>
    </location>
</feature>
<dbReference type="OrthoDB" id="301434at2759"/>
<evidence type="ECO:0000256" key="8">
    <source>
        <dbReference type="SAM" id="MobiDB-lite"/>
    </source>
</evidence>
<dbReference type="Gene3D" id="1.20.144.10">
    <property type="entry name" value="Phosphatidic acid phosphatase type 2/haloperoxidase"/>
    <property type="match status" value="1"/>
</dbReference>